<dbReference type="AlphaFoldDB" id="A0A564G535"/>
<evidence type="ECO:0000313" key="3">
    <source>
        <dbReference type="EMBL" id="VUF15643.1"/>
    </source>
</evidence>
<dbReference type="EMBL" id="CABFVH010000063">
    <property type="protein sequence ID" value="VUF15643.1"/>
    <property type="molecule type" value="Genomic_DNA"/>
</dbReference>
<dbReference type="InterPro" id="IPR005569">
    <property type="entry name" value="Arc_DNA-bd_dom"/>
</dbReference>
<proteinExistence type="predicted"/>
<dbReference type="OrthoDB" id="6890552at2"/>
<dbReference type="InterPro" id="IPR010985">
    <property type="entry name" value="Ribbon_hlx_hlx"/>
</dbReference>
<accession>A0A564G535</accession>
<evidence type="ECO:0000259" key="1">
    <source>
        <dbReference type="Pfam" id="PF03869"/>
    </source>
</evidence>
<dbReference type="RefSeq" id="WP_144768410.1">
    <property type="nucleotide sequence ID" value="NZ_BPQI01000144.1"/>
</dbReference>
<dbReference type="GO" id="GO:0003677">
    <property type="term" value="F:DNA binding"/>
    <property type="evidence" value="ECO:0007669"/>
    <property type="project" value="InterPro"/>
</dbReference>
<dbReference type="Gene3D" id="1.10.1220.10">
    <property type="entry name" value="Met repressor-like"/>
    <property type="match status" value="1"/>
</dbReference>
<gene>
    <name evidence="2" type="ORF">IFDJLNFL_4271</name>
    <name evidence="3" type="ORF">MTDSW087_05387</name>
</gene>
<feature type="domain" description="Arc-like DNA binding" evidence="1">
    <location>
        <begin position="12"/>
        <end position="50"/>
    </location>
</feature>
<dbReference type="EMBL" id="BPQI01000144">
    <property type="protein sequence ID" value="GJD58352.1"/>
    <property type="molecule type" value="Genomic_DNA"/>
</dbReference>
<organism evidence="3 4">
    <name type="scientific">Methylobacterium dankookense</name>
    <dbReference type="NCBI Taxonomy" id="560405"/>
    <lineage>
        <taxon>Bacteria</taxon>
        <taxon>Pseudomonadati</taxon>
        <taxon>Pseudomonadota</taxon>
        <taxon>Alphaproteobacteria</taxon>
        <taxon>Hyphomicrobiales</taxon>
        <taxon>Methylobacteriaceae</taxon>
        <taxon>Methylobacterium</taxon>
    </lineage>
</organism>
<dbReference type="SUPFAM" id="SSF47598">
    <property type="entry name" value="Ribbon-helix-helix"/>
    <property type="match status" value="1"/>
</dbReference>
<reference evidence="3 4" key="1">
    <citation type="submission" date="2019-06" db="EMBL/GenBank/DDBJ databases">
        <authorList>
            <person name="Rodrigo-Torres L."/>
            <person name="Arahal R. D."/>
            <person name="Lucena T."/>
        </authorList>
    </citation>
    <scope>NUCLEOTIDE SEQUENCE [LARGE SCALE GENOMIC DNA]</scope>
    <source>
        <strain evidence="3 4">SW08-7</strain>
    </source>
</reference>
<name>A0A564G535_9HYPH</name>
<reference evidence="2" key="3">
    <citation type="submission" date="2021-08" db="EMBL/GenBank/DDBJ databases">
        <authorList>
            <person name="Tani A."/>
            <person name="Ola A."/>
            <person name="Ogura Y."/>
            <person name="Katsura K."/>
            <person name="Hayashi T."/>
        </authorList>
    </citation>
    <scope>NUCLEOTIDE SEQUENCE</scope>
    <source>
        <strain evidence="2">DSM 22415</strain>
    </source>
</reference>
<reference evidence="2" key="2">
    <citation type="journal article" date="2021" name="Front. Microbiol.">
        <title>Comprehensive Comparative Genomics and Phenotyping of Methylobacterium Species.</title>
        <authorList>
            <person name="Alessa O."/>
            <person name="Ogura Y."/>
            <person name="Fujitani Y."/>
            <person name="Takami H."/>
            <person name="Hayashi T."/>
            <person name="Sahin N."/>
            <person name="Tani A."/>
        </authorList>
    </citation>
    <scope>NUCLEOTIDE SEQUENCE</scope>
    <source>
        <strain evidence="2">DSM 22415</strain>
    </source>
</reference>
<keyword evidence="5" id="KW-1185">Reference proteome</keyword>
<evidence type="ECO:0000313" key="5">
    <source>
        <dbReference type="Proteomes" id="UP001055303"/>
    </source>
</evidence>
<dbReference type="Proteomes" id="UP000401717">
    <property type="component" value="Unassembled WGS sequence"/>
</dbReference>
<dbReference type="Proteomes" id="UP001055303">
    <property type="component" value="Unassembled WGS sequence"/>
</dbReference>
<evidence type="ECO:0000313" key="4">
    <source>
        <dbReference type="Proteomes" id="UP000401717"/>
    </source>
</evidence>
<sequence length="116" mass="13375">MSDREPYPSDLAERFQLRMPTGLRDRVKAEAETNKRSMNAEIIARLELTLQIQDQAADPSYARRSRKDLSDLDKIKSEYDFLGSHLDALGRRIQMLEADLIPYYAAQTLKPESETE</sequence>
<dbReference type="Pfam" id="PF03869">
    <property type="entry name" value="Arc"/>
    <property type="match status" value="1"/>
</dbReference>
<dbReference type="InterPro" id="IPR013321">
    <property type="entry name" value="Arc_rbn_hlx_hlx"/>
</dbReference>
<dbReference type="GO" id="GO:0006355">
    <property type="term" value="P:regulation of DNA-templated transcription"/>
    <property type="evidence" value="ECO:0007669"/>
    <property type="project" value="InterPro"/>
</dbReference>
<protein>
    <recommendedName>
        <fullName evidence="1">Arc-like DNA binding domain-containing protein</fullName>
    </recommendedName>
</protein>
<evidence type="ECO:0000313" key="2">
    <source>
        <dbReference type="EMBL" id="GJD58352.1"/>
    </source>
</evidence>